<comment type="caution">
    <text evidence="2">The sequence shown here is derived from an EMBL/GenBank/DDBJ whole genome shotgun (WGS) entry which is preliminary data.</text>
</comment>
<accession>A0ABD6DWX2</accession>
<keyword evidence="3" id="KW-1185">Reference proteome</keyword>
<sequence length="86" mass="9858">MNGKGNPYGSTSLNYLLNQLIERGSIKPAGRDLSWYSIRHGCATVWVDEENVHDAREQFRHKKVETTLGYAPSRAESRHNKVNSKW</sequence>
<evidence type="ECO:0000313" key="2">
    <source>
        <dbReference type="EMBL" id="MFD1685772.1"/>
    </source>
</evidence>
<dbReference type="SUPFAM" id="SSF56349">
    <property type="entry name" value="DNA breaking-rejoining enzymes"/>
    <property type="match status" value="1"/>
</dbReference>
<dbReference type="EMBL" id="JBHUDP010000002">
    <property type="protein sequence ID" value="MFD1685772.1"/>
    <property type="molecule type" value="Genomic_DNA"/>
</dbReference>
<dbReference type="Gene3D" id="1.10.443.10">
    <property type="entry name" value="Intergrase catalytic core"/>
    <property type="match status" value="1"/>
</dbReference>
<reference evidence="2 3" key="1">
    <citation type="journal article" date="2019" name="Int. J. Syst. Evol. Microbiol.">
        <title>The Global Catalogue of Microorganisms (GCM) 10K type strain sequencing project: providing services to taxonomists for standard genome sequencing and annotation.</title>
        <authorList>
            <consortium name="The Broad Institute Genomics Platform"/>
            <consortium name="The Broad Institute Genome Sequencing Center for Infectious Disease"/>
            <person name="Wu L."/>
            <person name="Ma J."/>
        </authorList>
    </citation>
    <scope>NUCLEOTIDE SEQUENCE [LARGE SCALE GENOMIC DNA]</scope>
    <source>
        <strain evidence="2 3">CGMCC 1.10387</strain>
    </source>
</reference>
<dbReference type="InterPro" id="IPR013762">
    <property type="entry name" value="Integrase-like_cat_sf"/>
</dbReference>
<dbReference type="Proteomes" id="UP001597092">
    <property type="component" value="Unassembled WGS sequence"/>
</dbReference>
<dbReference type="GO" id="GO:0006310">
    <property type="term" value="P:DNA recombination"/>
    <property type="evidence" value="ECO:0007669"/>
    <property type="project" value="UniProtKB-KW"/>
</dbReference>
<dbReference type="RefSeq" id="WP_256306145.1">
    <property type="nucleotide sequence ID" value="NZ_JANHAW010000001.1"/>
</dbReference>
<keyword evidence="1" id="KW-0233">DNA recombination</keyword>
<name>A0ABD6DWX2_9EURY</name>
<gene>
    <name evidence="2" type="ORF">ACFSAS_09135</name>
</gene>
<dbReference type="InterPro" id="IPR011010">
    <property type="entry name" value="DNA_brk_join_enz"/>
</dbReference>
<evidence type="ECO:0000313" key="3">
    <source>
        <dbReference type="Proteomes" id="UP001597092"/>
    </source>
</evidence>
<proteinExistence type="predicted"/>
<protein>
    <recommendedName>
        <fullName evidence="4">Phage integrase family protein</fullName>
    </recommendedName>
</protein>
<organism evidence="2 3">
    <name type="scientific">Halobellus litoreus</name>
    <dbReference type="NCBI Taxonomy" id="755310"/>
    <lineage>
        <taxon>Archaea</taxon>
        <taxon>Methanobacteriati</taxon>
        <taxon>Methanobacteriota</taxon>
        <taxon>Stenosarchaea group</taxon>
        <taxon>Halobacteria</taxon>
        <taxon>Halobacteriales</taxon>
        <taxon>Haloferacaceae</taxon>
        <taxon>Halobellus</taxon>
    </lineage>
</organism>
<evidence type="ECO:0008006" key="4">
    <source>
        <dbReference type="Google" id="ProtNLM"/>
    </source>
</evidence>
<dbReference type="AlphaFoldDB" id="A0ABD6DWX2"/>
<evidence type="ECO:0000256" key="1">
    <source>
        <dbReference type="ARBA" id="ARBA00023172"/>
    </source>
</evidence>